<dbReference type="Proteomes" id="UP001430848">
    <property type="component" value="Unassembled WGS sequence"/>
</dbReference>
<feature type="compositionally biased region" description="Polar residues" evidence="4">
    <location>
        <begin position="99"/>
        <end position="112"/>
    </location>
</feature>
<feature type="compositionally biased region" description="Low complexity" evidence="4">
    <location>
        <begin position="1065"/>
        <end position="1075"/>
    </location>
</feature>
<feature type="compositionally biased region" description="Gly residues" evidence="4">
    <location>
        <begin position="209"/>
        <end position="222"/>
    </location>
</feature>
<evidence type="ECO:0000256" key="3">
    <source>
        <dbReference type="ARBA" id="ARBA00022917"/>
    </source>
</evidence>
<feature type="compositionally biased region" description="Polar residues" evidence="4">
    <location>
        <begin position="1436"/>
        <end position="1447"/>
    </location>
</feature>
<comment type="caution">
    <text evidence="6">The sequence shown here is derived from an EMBL/GenBank/DDBJ whole genome shotgun (WGS) entry which is preliminary data.</text>
</comment>
<dbReference type="EMBL" id="JAKNSF020000022">
    <property type="protein sequence ID" value="KAK7731605.1"/>
    <property type="molecule type" value="Genomic_DNA"/>
</dbReference>
<feature type="compositionally biased region" description="Basic and acidic residues" evidence="4">
    <location>
        <begin position="346"/>
        <end position="360"/>
    </location>
</feature>
<name>A0ABR1PBG2_DIAER</name>
<comment type="similarity">
    <text evidence="1">Belongs to the eukaryotic initiation factor 4G family.</text>
</comment>
<feature type="compositionally biased region" description="Polar residues" evidence="4">
    <location>
        <begin position="534"/>
        <end position="545"/>
    </location>
</feature>
<sequence>MTSTASQPNTTPAPNTTAASTATSYASAAGKKSGPTPLVVGAANPSAVAGSAAAPQNAPSPSASNVNGRPSVTPAVPAVPTVAATPNLNGGSGDHARNGSVTIPPNGPTSYLANGGAVSNKPPGLQFGYAEASPAMPHSTPQLNASAPVPIPGSGRNNPSPHPSPSPIPQNITSGGRPGNTENTFKIGSFTNEGDHSDMGHHGPAPTRGGFGGGRGGRGGGYNNHQYPNHQGFPPNTNQSFRGQGRGGMPPQQFNPRGGGYHNSPQPARGSPALTPVMPGQGTPNMNAAMPVPPAQGYSQQYPPPMSGYAQQGGFQQQSGYPPHVKLPICQDIFPPFSKLHKKKGARWDPENRPSHHRQPDSSLSNSWQEIPGRNRRMSKRRDSTADRGPLRGRAPSLDQQLPFHSSPLLLLSEKGLDLSPGPNGGFERVERMLTASKQNFYPGAYDSRAYMGVPQYPQQPFHPQNMYPPASPAPAGMPLQYGTGQFAPPQGQPMSRNNSQLSERPASSTGQNQGPMVVSGTPQAHGSQPKPPTGSSTPSQTQFQKPKKSGVTIKNAQGEVVNFNVLKAPASPAPSTQQSRTPPVIASTPTPPPKATTPASHGRTESLSTAKPDDIKAAFLEQVKKSKEGDTSKPDDEAVAEAKAKEEAQRKEEERAEAEKKAAEVTKAAEEAARKAKAEAEAKQAEEEAAKAKAEEEAKAKAAAEATAKAEQEAAAKAEQEAKAKAEEQKKADAAKAEEKPKETEDEYMERMIREMEEEDRLREEEQAKITAKKQLEKEAEKKKTEEKRLADAAANDAKLREQEREMERLEEEKEKAREKERLAAEGGQSQSMSEVLTKKISDLNASQKSTEDSSKLTIISNKDTSLIGSAPSSAKSTGKPKPAALNLAPLKTNSVEPAPPTAAMQALKSARFLTVKDEVKYPNGIASPNPAVNAAVAKKGGSFKYDSAFLLQFQKVFTEQPSTEFSQQVKSLIGDSDGSRSASVRTPAGASGRQGSRGQPGAFGAFAQPAGKPLPPNTTSEQRFAMSQGQIPRPAIAGPISSFRGGSFGGSQMSRTPSSNLAQSGSRSGSRSQRGGGGGGSRRGGFDAAQEAKLQKTMPLTAGMDLKPIQTTATGWKPKSVGRAAAQSAEAPGHMDPETVQRKVKSNLNKMTPENFEKISNQILEIAAQSKDEQDGRTLRQVIQLTFEKATDEAHWAAMYAKFCKRMLETMSPEVKDVTITDKNGNVVSGGALFRKYLLNRCQEDFEHGWAVEMPKPKEGESKETAMLSDEYYKAMAIKRRGLGLVQFIGELFKLGMLTERIMHECVRKLLDFQGEPDEAEIESLSKLLRTIGASLDSTEKGMMMMNAYFERISTLVETPDLPSRLQFMLMDIIDLRRSRWQSKDGLKGPKTREEIRAEAEAAAAQKAAENARSSYRGQAGGRSHPGGRGDARNSLQFQQPTSNHVGMDDLRRLKGSASRTASGNVTLGPTSMFNSRSSSGRNTRLGPGGSLARGAEDSGASSRTGTPPTQASTNAFAALANMESENPASPPSVSASPALNHAKPAAPAGGEKKEAD</sequence>
<dbReference type="Gene3D" id="1.25.40.180">
    <property type="match status" value="1"/>
</dbReference>
<evidence type="ECO:0000256" key="4">
    <source>
        <dbReference type="SAM" id="MobiDB-lite"/>
    </source>
</evidence>
<feature type="compositionally biased region" description="Low complexity" evidence="4">
    <location>
        <begin position="1"/>
        <end position="29"/>
    </location>
</feature>
<protein>
    <recommendedName>
        <fullName evidence="5">MIF4G domain-containing protein</fullName>
    </recommendedName>
</protein>
<evidence type="ECO:0000313" key="7">
    <source>
        <dbReference type="Proteomes" id="UP001430848"/>
    </source>
</evidence>
<dbReference type="Pfam" id="PF12152">
    <property type="entry name" value="eIF_4G1"/>
    <property type="match status" value="1"/>
</dbReference>
<evidence type="ECO:0000256" key="2">
    <source>
        <dbReference type="ARBA" id="ARBA00022540"/>
    </source>
</evidence>
<dbReference type="PANTHER" id="PTHR23253:SF9">
    <property type="entry name" value="EUKARYOTIC TRANSLATION INITIATION FACTOR 4 GAMMA 2"/>
    <property type="match status" value="1"/>
</dbReference>
<feature type="compositionally biased region" description="Basic and acidic residues" evidence="4">
    <location>
        <begin position="799"/>
        <end position="825"/>
    </location>
</feature>
<keyword evidence="7" id="KW-1185">Reference proteome</keyword>
<feature type="compositionally biased region" description="Low complexity" evidence="4">
    <location>
        <begin position="1534"/>
        <end position="1552"/>
    </location>
</feature>
<dbReference type="Gene3D" id="1.20.970.30">
    <property type="entry name" value="eIF4G, eIF4E-binding domain"/>
    <property type="match status" value="1"/>
</dbReference>
<feature type="compositionally biased region" description="Polar residues" evidence="4">
    <location>
        <begin position="1460"/>
        <end position="1485"/>
    </location>
</feature>
<feature type="region of interest" description="Disordered" evidence="4">
    <location>
        <begin position="1405"/>
        <end position="1559"/>
    </location>
</feature>
<feature type="compositionally biased region" description="Basic and acidic residues" evidence="4">
    <location>
        <begin position="612"/>
        <end position="792"/>
    </location>
</feature>
<feature type="compositionally biased region" description="Polar residues" evidence="4">
    <location>
        <begin position="1502"/>
        <end position="1518"/>
    </location>
</feature>
<dbReference type="InterPro" id="IPR022745">
    <property type="entry name" value="eIF4G1_eIF4E-bd"/>
</dbReference>
<feature type="region of interest" description="Disordered" evidence="4">
    <location>
        <begin position="466"/>
        <end position="556"/>
    </location>
</feature>
<proteinExistence type="inferred from homology"/>
<feature type="region of interest" description="Disordered" evidence="4">
    <location>
        <begin position="569"/>
        <end position="887"/>
    </location>
</feature>
<feature type="domain" description="MIF4G" evidence="5">
    <location>
        <begin position="1143"/>
        <end position="1382"/>
    </location>
</feature>
<feature type="compositionally biased region" description="Low complexity" evidence="4">
    <location>
        <begin position="1001"/>
        <end position="1013"/>
    </location>
</feature>
<feature type="compositionally biased region" description="Gly residues" evidence="4">
    <location>
        <begin position="1076"/>
        <end position="1085"/>
    </location>
</feature>
<feature type="compositionally biased region" description="Polar residues" evidence="4">
    <location>
        <begin position="1019"/>
        <end position="1032"/>
    </location>
</feature>
<feature type="compositionally biased region" description="Polar residues" evidence="4">
    <location>
        <begin position="1054"/>
        <end position="1064"/>
    </location>
</feature>
<feature type="region of interest" description="Disordered" evidence="4">
    <location>
        <begin position="974"/>
        <end position="1088"/>
    </location>
</feature>
<dbReference type="SUPFAM" id="SSF101489">
    <property type="entry name" value="Eukaryotic initiation factor 4f subunit eIF4g, eIF4e-binding domain"/>
    <property type="match status" value="1"/>
</dbReference>
<accession>A0ABR1PBG2</accession>
<feature type="compositionally biased region" description="Polar residues" evidence="4">
    <location>
        <begin position="493"/>
        <end position="527"/>
    </location>
</feature>
<feature type="compositionally biased region" description="Polar residues" evidence="4">
    <location>
        <begin position="170"/>
        <end position="192"/>
    </location>
</feature>
<reference evidence="6 7" key="1">
    <citation type="submission" date="2024-02" db="EMBL/GenBank/DDBJ databases">
        <title>De novo assembly and annotation of 12 fungi associated with fruit tree decline syndrome in Ontario, Canada.</title>
        <authorList>
            <person name="Sulman M."/>
            <person name="Ellouze W."/>
            <person name="Ilyukhin E."/>
        </authorList>
    </citation>
    <scope>NUCLEOTIDE SEQUENCE [LARGE SCALE GENOMIC DNA]</scope>
    <source>
        <strain evidence="6 7">M169</strain>
    </source>
</reference>
<dbReference type="InterPro" id="IPR003890">
    <property type="entry name" value="MIF4G-like_typ-3"/>
</dbReference>
<feature type="region of interest" description="Disordered" evidence="4">
    <location>
        <begin position="1114"/>
        <end position="1140"/>
    </location>
</feature>
<dbReference type="Pfam" id="PF02854">
    <property type="entry name" value="MIF4G"/>
    <property type="match status" value="1"/>
</dbReference>
<feature type="compositionally biased region" description="Polar residues" evidence="4">
    <location>
        <begin position="223"/>
        <end position="241"/>
    </location>
</feature>
<dbReference type="SUPFAM" id="SSF48371">
    <property type="entry name" value="ARM repeat"/>
    <property type="match status" value="1"/>
</dbReference>
<gene>
    <name evidence="6" type="ORF">SLS63_005291</name>
</gene>
<evidence type="ECO:0000256" key="1">
    <source>
        <dbReference type="ARBA" id="ARBA00005775"/>
    </source>
</evidence>
<feature type="compositionally biased region" description="Polar residues" evidence="4">
    <location>
        <begin position="857"/>
        <end position="878"/>
    </location>
</feature>
<feature type="region of interest" description="Disordered" evidence="4">
    <location>
        <begin position="1"/>
        <end position="274"/>
    </location>
</feature>
<dbReference type="PANTHER" id="PTHR23253">
    <property type="entry name" value="EUKARYOTIC TRANSLATION INITIATION FACTOR 4 GAMMA"/>
    <property type="match status" value="1"/>
</dbReference>
<dbReference type="InterPro" id="IPR016024">
    <property type="entry name" value="ARM-type_fold"/>
</dbReference>
<keyword evidence="2" id="KW-0396">Initiation factor</keyword>
<dbReference type="SMART" id="SM00543">
    <property type="entry name" value="MIF4G"/>
    <property type="match status" value="1"/>
</dbReference>
<organism evidence="6 7">
    <name type="scientific">Diaporthe eres</name>
    <name type="common">Phomopsis oblonga</name>
    <dbReference type="NCBI Taxonomy" id="83184"/>
    <lineage>
        <taxon>Eukaryota</taxon>
        <taxon>Fungi</taxon>
        <taxon>Dikarya</taxon>
        <taxon>Ascomycota</taxon>
        <taxon>Pezizomycotina</taxon>
        <taxon>Sordariomycetes</taxon>
        <taxon>Sordariomycetidae</taxon>
        <taxon>Diaporthales</taxon>
        <taxon>Diaporthaceae</taxon>
        <taxon>Diaporthe</taxon>
        <taxon>Diaporthe eres species complex</taxon>
    </lineage>
</organism>
<feature type="region of interest" description="Disordered" evidence="4">
    <location>
        <begin position="341"/>
        <end position="402"/>
    </location>
</feature>
<feature type="compositionally biased region" description="Basic and acidic residues" evidence="4">
    <location>
        <begin position="381"/>
        <end position="390"/>
    </location>
</feature>
<evidence type="ECO:0000313" key="6">
    <source>
        <dbReference type="EMBL" id="KAK7731605.1"/>
    </source>
</evidence>
<evidence type="ECO:0000259" key="5">
    <source>
        <dbReference type="SMART" id="SM00543"/>
    </source>
</evidence>
<feature type="compositionally biased region" description="Low complexity" evidence="4">
    <location>
        <begin position="1405"/>
        <end position="1415"/>
    </location>
</feature>
<dbReference type="InterPro" id="IPR036211">
    <property type="entry name" value="eIF4G_eIF4E-bd_sf"/>
</dbReference>
<keyword evidence="3" id="KW-0648">Protein biosynthesis</keyword>
<feature type="compositionally biased region" description="Gly residues" evidence="4">
    <location>
        <begin position="1421"/>
        <end position="1431"/>
    </location>
</feature>
<feature type="compositionally biased region" description="Low complexity" evidence="4">
    <location>
        <begin position="39"/>
        <end position="86"/>
    </location>
</feature>